<keyword evidence="2" id="KW-1185">Reference proteome</keyword>
<sequence length="189" mass="21935">MAILNVFAQDQLEWKPNQKLQLTDFKSPQSKVDPSMNNLLYLTGAQMEFSYQMTVAEFTFTKNFNNRVKTVFRKSSSTIIANDSTNAQHMVALGNYEFDLVELYSRKLRKALYENKNAFSDARFFQPIHEKINDALNQKRNEVSTVSDLGRKADYLQKEHELVLKEIEELADFAIDAKPKKKKKNKAKK</sequence>
<reference evidence="1 2" key="1">
    <citation type="submission" date="2021-12" db="EMBL/GenBank/DDBJ databases">
        <title>Genome sequencing of bacteria with rrn-lacking chromosome and rrn-plasmid.</title>
        <authorList>
            <person name="Anda M."/>
            <person name="Iwasaki W."/>
        </authorList>
    </citation>
    <scope>NUCLEOTIDE SEQUENCE [LARGE SCALE GENOMIC DNA]</scope>
    <source>
        <strain evidence="1 2">NBRC 15940</strain>
    </source>
</reference>
<proteinExistence type="predicted"/>
<organism evidence="1 2">
    <name type="scientific">Persicobacter diffluens</name>
    <dbReference type="NCBI Taxonomy" id="981"/>
    <lineage>
        <taxon>Bacteria</taxon>
        <taxon>Pseudomonadati</taxon>
        <taxon>Bacteroidota</taxon>
        <taxon>Cytophagia</taxon>
        <taxon>Cytophagales</taxon>
        <taxon>Persicobacteraceae</taxon>
        <taxon>Persicobacter</taxon>
    </lineage>
</organism>
<gene>
    <name evidence="1" type="ORF">PEDI_23080</name>
</gene>
<protein>
    <submittedName>
        <fullName evidence="1">Uncharacterized protein</fullName>
    </submittedName>
</protein>
<dbReference type="EMBL" id="BQKE01000001">
    <property type="protein sequence ID" value="GJM61756.1"/>
    <property type="molecule type" value="Genomic_DNA"/>
</dbReference>
<evidence type="ECO:0000313" key="2">
    <source>
        <dbReference type="Proteomes" id="UP001310022"/>
    </source>
</evidence>
<comment type="caution">
    <text evidence="1">The sequence shown here is derived from an EMBL/GenBank/DDBJ whole genome shotgun (WGS) entry which is preliminary data.</text>
</comment>
<name>A0AAN4VZ57_9BACT</name>
<evidence type="ECO:0000313" key="1">
    <source>
        <dbReference type="EMBL" id="GJM61756.1"/>
    </source>
</evidence>
<dbReference type="AlphaFoldDB" id="A0AAN4VZ57"/>
<accession>A0AAN4VZ57</accession>
<dbReference type="Proteomes" id="UP001310022">
    <property type="component" value="Unassembled WGS sequence"/>
</dbReference>